<accession>A0A1T4R7B3</accession>
<keyword evidence="2" id="KW-1185">Reference proteome</keyword>
<dbReference type="EMBL" id="MTSM01000011">
    <property type="protein sequence ID" value="OPX55199.1"/>
    <property type="molecule type" value="Genomic_DNA"/>
</dbReference>
<organism evidence="1 2">
    <name type="scientific">Oceanospirillum multiglobuliferum</name>
    <dbReference type="NCBI Taxonomy" id="64969"/>
    <lineage>
        <taxon>Bacteria</taxon>
        <taxon>Pseudomonadati</taxon>
        <taxon>Pseudomonadota</taxon>
        <taxon>Gammaproteobacteria</taxon>
        <taxon>Oceanospirillales</taxon>
        <taxon>Oceanospirillaceae</taxon>
        <taxon>Oceanospirillum</taxon>
    </lineage>
</organism>
<evidence type="ECO:0000313" key="1">
    <source>
        <dbReference type="EMBL" id="OPX55199.1"/>
    </source>
</evidence>
<dbReference type="Proteomes" id="UP000191418">
    <property type="component" value="Unassembled WGS sequence"/>
</dbReference>
<protein>
    <submittedName>
        <fullName evidence="1">Uncharacterized protein</fullName>
    </submittedName>
</protein>
<dbReference type="RefSeq" id="WP_078745786.1">
    <property type="nucleotide sequence ID" value="NZ_FUXG01000014.1"/>
</dbReference>
<evidence type="ECO:0000313" key="2">
    <source>
        <dbReference type="Proteomes" id="UP000191418"/>
    </source>
</evidence>
<name>A0A1T4R7B3_9GAMM</name>
<proteinExistence type="predicted"/>
<dbReference type="AlphaFoldDB" id="A0A1T4R7B3"/>
<sequence length="123" mass="14652">MELLVVFLALSLVFLLCYVCKLKSKDIELVDKEVELQKTKNEKIAEFFLRGHVILGLREYKNYTDVLEGKFLQDRNALYADFLEECKQYSEEDRKEIEEFYAKDYAETSDTKLALYRRSTLVW</sequence>
<comment type="caution">
    <text evidence="1">The sequence shown here is derived from an EMBL/GenBank/DDBJ whole genome shotgun (WGS) entry which is preliminary data.</text>
</comment>
<reference evidence="1 2" key="1">
    <citation type="submission" date="2017-01" db="EMBL/GenBank/DDBJ databases">
        <title>Genome Sequencing of a Marine Spirillum, Oceanospirillum multiglobuliferum ATCC 33336, from Japan.</title>
        <authorList>
            <person name="Carney J.G."/>
            <person name="Trachtenberg A.M."/>
            <person name="Rheaume B.A."/>
            <person name="Linnane J.D."/>
            <person name="Pitts N.L."/>
            <person name="Mykles D.L."/>
            <person name="Maclea K.S."/>
        </authorList>
    </citation>
    <scope>NUCLEOTIDE SEQUENCE [LARGE SCALE GENOMIC DNA]</scope>
    <source>
        <strain evidence="1 2">ATCC 33336</strain>
    </source>
</reference>
<gene>
    <name evidence="1" type="ORF">BTE48_09625</name>
</gene>
<dbReference type="STRING" id="64969.SAMN02745127_02222"/>